<organism evidence="2 3">
    <name type="scientific">Apophysomyces ossiformis</name>
    <dbReference type="NCBI Taxonomy" id="679940"/>
    <lineage>
        <taxon>Eukaryota</taxon>
        <taxon>Fungi</taxon>
        <taxon>Fungi incertae sedis</taxon>
        <taxon>Mucoromycota</taxon>
        <taxon>Mucoromycotina</taxon>
        <taxon>Mucoromycetes</taxon>
        <taxon>Mucorales</taxon>
        <taxon>Mucorineae</taxon>
        <taxon>Mucoraceae</taxon>
        <taxon>Apophysomyces</taxon>
    </lineage>
</organism>
<feature type="region of interest" description="Disordered" evidence="1">
    <location>
        <begin position="97"/>
        <end position="117"/>
    </location>
</feature>
<accession>A0A8H7ERD7</accession>
<feature type="region of interest" description="Disordered" evidence="1">
    <location>
        <begin position="356"/>
        <end position="394"/>
    </location>
</feature>
<dbReference type="PANTHER" id="PTHR28027:SF2">
    <property type="entry name" value="TRANSCRIPTIONAL REGULATOR MIT1"/>
    <property type="match status" value="1"/>
</dbReference>
<dbReference type="EMBL" id="JABAYA010000062">
    <property type="protein sequence ID" value="KAF7727194.1"/>
    <property type="molecule type" value="Genomic_DNA"/>
</dbReference>
<feature type="region of interest" description="Disordered" evidence="1">
    <location>
        <begin position="202"/>
        <end position="226"/>
    </location>
</feature>
<feature type="compositionally biased region" description="Low complexity" evidence="1">
    <location>
        <begin position="281"/>
        <end position="298"/>
    </location>
</feature>
<proteinExistence type="predicted"/>
<comment type="caution">
    <text evidence="2">The sequence shown here is derived from an EMBL/GenBank/DDBJ whole genome shotgun (WGS) entry which is preliminary data.</text>
</comment>
<feature type="compositionally biased region" description="Low complexity" evidence="1">
    <location>
        <begin position="449"/>
        <end position="473"/>
    </location>
</feature>
<dbReference type="GO" id="GO:0003677">
    <property type="term" value="F:DNA binding"/>
    <property type="evidence" value="ECO:0007669"/>
    <property type="project" value="TreeGrafter"/>
</dbReference>
<gene>
    <name evidence="2" type="ORF">EC973_007892</name>
</gene>
<name>A0A8H7ERD7_9FUNG</name>
<dbReference type="Pfam" id="PF09729">
    <property type="entry name" value="Gti1_Pac2"/>
    <property type="match status" value="1"/>
</dbReference>
<dbReference type="PANTHER" id="PTHR28027">
    <property type="entry name" value="TRANSCRIPTIONAL REGULATOR MIT1"/>
    <property type="match status" value="1"/>
</dbReference>
<keyword evidence="3" id="KW-1185">Reference proteome</keyword>
<protein>
    <submittedName>
        <fullName evidence="2">Uncharacterized protein</fullName>
    </submittedName>
</protein>
<feature type="compositionally biased region" description="Basic and acidic residues" evidence="1">
    <location>
        <begin position="319"/>
        <end position="329"/>
    </location>
</feature>
<dbReference type="Proteomes" id="UP000605846">
    <property type="component" value="Unassembled WGS sequence"/>
</dbReference>
<feature type="compositionally biased region" description="Polar residues" evidence="1">
    <location>
        <begin position="101"/>
        <end position="113"/>
    </location>
</feature>
<evidence type="ECO:0000313" key="2">
    <source>
        <dbReference type="EMBL" id="KAF7727194.1"/>
    </source>
</evidence>
<reference evidence="2" key="1">
    <citation type="submission" date="2020-01" db="EMBL/GenBank/DDBJ databases">
        <title>Genome Sequencing of Three Apophysomyces-Like Fungal Strains Confirms a Novel Fungal Genus in the Mucoromycota with divergent Burkholderia-like Endosymbiotic Bacteria.</title>
        <authorList>
            <person name="Stajich J.E."/>
            <person name="Macias A.M."/>
            <person name="Carter-House D."/>
            <person name="Lovett B."/>
            <person name="Kasson L.R."/>
            <person name="Berry K."/>
            <person name="Grigoriev I."/>
            <person name="Chang Y."/>
            <person name="Spatafora J."/>
            <person name="Kasson M.T."/>
        </authorList>
    </citation>
    <scope>NUCLEOTIDE SEQUENCE</scope>
    <source>
        <strain evidence="2">NRRL A-21654</strain>
    </source>
</reference>
<evidence type="ECO:0000256" key="1">
    <source>
        <dbReference type="SAM" id="MobiDB-lite"/>
    </source>
</evidence>
<sequence>MLVAETFHGYIETTQDVLLVFEGCRRGLLPRICRRLQERERRLIQSGSVFVFDERESGIKRWTDGRVWSPSRILGNFLIYRELDKRALNDKKTSLSDARQRSYSADHQATSETTIDRNRERQLVGSLSDSYKFRKDGLIKKTMSIVINGVSQHLISYYHPKDVLHNKLRTPSSVPELASLEISPELLVKQNFRIPPMVEPTFDHPEVGGPLTPPDSGSGVYSDRRNPLRSMSLGSLRQDMNMPVMYQQPYQRMDVDTKQSPTMSYANQSMHMYSQNGFSVMPSPSSMSSSPSTPMLSPVRPSFQHQRHFSTSSLSTSRFDPRNYGDQHHQQAQHHHNLAQIHPHMVEAGYSEGQEPQRYASTPSLGQASTPNLGQLLNPVHPLHNNPEPTAHHHHPSLLHSIAMSSQSSGYSDYTTSMAAAAIYNTKTEMTQHSPRAIPNHAGGNSDPNGTVTTTASSSTTTTATRSNTASSNNGGGSAGEYMLYQQRQQSLTNTYHPAAPADRVAMPPYKNGMLAYPCFEEDVPSPDYAGSLMLK</sequence>
<feature type="compositionally biased region" description="Polar residues" evidence="1">
    <location>
        <begin position="359"/>
        <end position="375"/>
    </location>
</feature>
<dbReference type="InterPro" id="IPR018608">
    <property type="entry name" value="Gti1/Pac2"/>
</dbReference>
<evidence type="ECO:0000313" key="3">
    <source>
        <dbReference type="Proteomes" id="UP000605846"/>
    </source>
</evidence>
<feature type="region of interest" description="Disordered" evidence="1">
    <location>
        <begin position="281"/>
        <end position="300"/>
    </location>
</feature>
<dbReference type="OrthoDB" id="5572844at2759"/>
<dbReference type="AlphaFoldDB" id="A0A8H7ERD7"/>
<feature type="region of interest" description="Disordered" evidence="1">
    <location>
        <begin position="310"/>
        <end position="336"/>
    </location>
</feature>
<feature type="region of interest" description="Disordered" evidence="1">
    <location>
        <begin position="430"/>
        <end position="480"/>
    </location>
</feature>